<keyword evidence="5" id="KW-0472">Membrane</keyword>
<feature type="non-terminal residue" evidence="7">
    <location>
        <position position="136"/>
    </location>
</feature>
<protein>
    <recommendedName>
        <fullName evidence="9">Cytochrome P450-dependent monooxygenase</fullName>
    </recommendedName>
</protein>
<dbReference type="SUPFAM" id="SSF48264">
    <property type="entry name" value="Cytochrome P450"/>
    <property type="match status" value="1"/>
</dbReference>
<dbReference type="InterPro" id="IPR017972">
    <property type="entry name" value="Cyt_P450_CS"/>
</dbReference>
<evidence type="ECO:0008006" key="9">
    <source>
        <dbReference type="Google" id="ProtNLM"/>
    </source>
</evidence>
<dbReference type="InterPro" id="IPR001128">
    <property type="entry name" value="Cyt_P450"/>
</dbReference>
<dbReference type="AlphaFoldDB" id="D8SKV4"/>
<dbReference type="GO" id="GO:0005506">
    <property type="term" value="F:iron ion binding"/>
    <property type="evidence" value="ECO:0007669"/>
    <property type="project" value="InterPro"/>
</dbReference>
<keyword evidence="4" id="KW-1133">Transmembrane helix</keyword>
<keyword evidence="6" id="KW-0408">Iron</keyword>
<dbReference type="EMBL" id="GL377625">
    <property type="protein sequence ID" value="EFJ14917.1"/>
    <property type="molecule type" value="Genomic_DNA"/>
</dbReference>
<dbReference type="InterPro" id="IPR051103">
    <property type="entry name" value="Plant_metabolite_P450s"/>
</dbReference>
<keyword evidence="2" id="KW-0812">Transmembrane</keyword>
<evidence type="ECO:0000256" key="3">
    <source>
        <dbReference type="ARBA" id="ARBA00022723"/>
    </source>
</evidence>
<dbReference type="InParanoid" id="D8SKV4"/>
<dbReference type="PANTHER" id="PTHR24298:SF45">
    <property type="entry name" value="FLAVONOID 3'-MONOOXYGENASE"/>
    <property type="match status" value="1"/>
</dbReference>
<dbReference type="HOGENOM" id="CLU_155648_0_0_1"/>
<feature type="non-terminal residue" evidence="7">
    <location>
        <position position="1"/>
    </location>
</feature>
<dbReference type="GO" id="GO:0016020">
    <property type="term" value="C:membrane"/>
    <property type="evidence" value="ECO:0007669"/>
    <property type="project" value="UniProtKB-SubCell"/>
</dbReference>
<evidence type="ECO:0000256" key="1">
    <source>
        <dbReference type="ARBA" id="ARBA00004167"/>
    </source>
</evidence>
<name>D8SKV4_SELML</name>
<dbReference type="Pfam" id="PF00067">
    <property type="entry name" value="p450"/>
    <property type="match status" value="1"/>
</dbReference>
<keyword evidence="8" id="KW-1185">Reference proteome</keyword>
<evidence type="ECO:0000313" key="7">
    <source>
        <dbReference type="EMBL" id="EFJ14917.1"/>
    </source>
</evidence>
<organism evidence="8">
    <name type="scientific">Selaginella moellendorffii</name>
    <name type="common">Spikemoss</name>
    <dbReference type="NCBI Taxonomy" id="88036"/>
    <lineage>
        <taxon>Eukaryota</taxon>
        <taxon>Viridiplantae</taxon>
        <taxon>Streptophyta</taxon>
        <taxon>Embryophyta</taxon>
        <taxon>Tracheophyta</taxon>
        <taxon>Lycopodiopsida</taxon>
        <taxon>Selaginellales</taxon>
        <taxon>Selaginellaceae</taxon>
        <taxon>Selaginella</taxon>
    </lineage>
</organism>
<dbReference type="InterPro" id="IPR036396">
    <property type="entry name" value="Cyt_P450_sf"/>
</dbReference>
<dbReference type="GO" id="GO:0016705">
    <property type="term" value="F:oxidoreductase activity, acting on paired donors, with incorporation or reduction of molecular oxygen"/>
    <property type="evidence" value="ECO:0007669"/>
    <property type="project" value="InterPro"/>
</dbReference>
<evidence type="ECO:0000256" key="2">
    <source>
        <dbReference type="ARBA" id="ARBA00022692"/>
    </source>
</evidence>
<dbReference type="KEGG" id="smo:SELMODRAFT_17327"/>
<accession>D8SKV4</accession>
<dbReference type="PRINTS" id="PR00385">
    <property type="entry name" value="P450"/>
</dbReference>
<dbReference type="GO" id="GO:0020037">
    <property type="term" value="F:heme binding"/>
    <property type="evidence" value="ECO:0007669"/>
    <property type="project" value="InterPro"/>
</dbReference>
<evidence type="ECO:0000256" key="5">
    <source>
        <dbReference type="ARBA" id="ARBA00023136"/>
    </source>
</evidence>
<keyword evidence="6" id="KW-0560">Oxidoreductase</keyword>
<reference evidence="7 8" key="1">
    <citation type="journal article" date="2011" name="Science">
        <title>The Selaginella genome identifies genetic changes associated with the evolution of vascular plants.</title>
        <authorList>
            <person name="Banks J.A."/>
            <person name="Nishiyama T."/>
            <person name="Hasebe M."/>
            <person name="Bowman J.L."/>
            <person name="Gribskov M."/>
            <person name="dePamphilis C."/>
            <person name="Albert V.A."/>
            <person name="Aono N."/>
            <person name="Aoyama T."/>
            <person name="Ambrose B.A."/>
            <person name="Ashton N.W."/>
            <person name="Axtell M.J."/>
            <person name="Barker E."/>
            <person name="Barker M.S."/>
            <person name="Bennetzen J.L."/>
            <person name="Bonawitz N.D."/>
            <person name="Chapple C."/>
            <person name="Cheng C."/>
            <person name="Correa L.G."/>
            <person name="Dacre M."/>
            <person name="DeBarry J."/>
            <person name="Dreyer I."/>
            <person name="Elias M."/>
            <person name="Engstrom E.M."/>
            <person name="Estelle M."/>
            <person name="Feng L."/>
            <person name="Finet C."/>
            <person name="Floyd S.K."/>
            <person name="Frommer W.B."/>
            <person name="Fujita T."/>
            <person name="Gramzow L."/>
            <person name="Gutensohn M."/>
            <person name="Harholt J."/>
            <person name="Hattori M."/>
            <person name="Heyl A."/>
            <person name="Hirai T."/>
            <person name="Hiwatashi Y."/>
            <person name="Ishikawa M."/>
            <person name="Iwata M."/>
            <person name="Karol K.G."/>
            <person name="Koehler B."/>
            <person name="Kolukisaoglu U."/>
            <person name="Kubo M."/>
            <person name="Kurata T."/>
            <person name="Lalonde S."/>
            <person name="Li K."/>
            <person name="Li Y."/>
            <person name="Litt A."/>
            <person name="Lyons E."/>
            <person name="Manning G."/>
            <person name="Maruyama T."/>
            <person name="Michael T.P."/>
            <person name="Mikami K."/>
            <person name="Miyazaki S."/>
            <person name="Morinaga S."/>
            <person name="Murata T."/>
            <person name="Mueller-Roeber B."/>
            <person name="Nelson D.R."/>
            <person name="Obara M."/>
            <person name="Oguri Y."/>
            <person name="Olmstead R.G."/>
            <person name="Onodera N."/>
            <person name="Petersen B.L."/>
            <person name="Pils B."/>
            <person name="Prigge M."/>
            <person name="Rensing S.A."/>
            <person name="Riano-Pachon D.M."/>
            <person name="Roberts A.W."/>
            <person name="Sato Y."/>
            <person name="Scheller H.V."/>
            <person name="Schulz B."/>
            <person name="Schulz C."/>
            <person name="Shakirov E.V."/>
            <person name="Shibagaki N."/>
            <person name="Shinohara N."/>
            <person name="Shippen D.E."/>
            <person name="Soerensen I."/>
            <person name="Sotooka R."/>
            <person name="Sugimoto N."/>
            <person name="Sugita M."/>
            <person name="Sumikawa N."/>
            <person name="Tanurdzic M."/>
            <person name="Theissen G."/>
            <person name="Ulvskov P."/>
            <person name="Wakazuki S."/>
            <person name="Weng J.K."/>
            <person name="Willats W.W."/>
            <person name="Wipf D."/>
            <person name="Wolf P.G."/>
            <person name="Yang L."/>
            <person name="Zimmer A.D."/>
            <person name="Zhu Q."/>
            <person name="Mitros T."/>
            <person name="Hellsten U."/>
            <person name="Loque D."/>
            <person name="Otillar R."/>
            <person name="Salamov A."/>
            <person name="Schmutz J."/>
            <person name="Shapiro H."/>
            <person name="Lindquist E."/>
            <person name="Lucas S."/>
            <person name="Rokhsar D."/>
            <person name="Grigoriev I.V."/>
        </authorList>
    </citation>
    <scope>NUCLEOTIDE SEQUENCE [LARGE SCALE GENOMIC DNA]</scope>
</reference>
<keyword evidence="6" id="KW-0503">Monooxygenase</keyword>
<proteinExistence type="inferred from homology"/>
<comment type="similarity">
    <text evidence="6">Belongs to the cytochrome P450 family.</text>
</comment>
<dbReference type="GO" id="GO:0004497">
    <property type="term" value="F:monooxygenase activity"/>
    <property type="evidence" value="ECO:0007669"/>
    <property type="project" value="UniProtKB-KW"/>
</dbReference>
<comment type="subcellular location">
    <subcellularLocation>
        <location evidence="1">Membrane</location>
        <topology evidence="1">Single-pass membrane protein</topology>
    </subcellularLocation>
</comment>
<dbReference type="Proteomes" id="UP000001514">
    <property type="component" value="Unassembled WGS sequence"/>
</dbReference>
<sequence>ISQDLLLGALATSALSLEWAMADLLRNRRVLGSEPDRCKEKLVDESDIAKLPYIKAIAKETLRLLAQLALPNIVQGGPIKLRGYTIPDDTTIYINTYWIAMDERFWKDPLEFRPQCFMPDIDAFGHGRRICPGAKL</sequence>
<dbReference type="PROSITE" id="PS00086">
    <property type="entry name" value="CYTOCHROME_P450"/>
    <property type="match status" value="1"/>
</dbReference>
<dbReference type="eggNOG" id="KOG0156">
    <property type="taxonomic scope" value="Eukaryota"/>
</dbReference>
<dbReference type="Gramene" id="EFJ14917">
    <property type="protein sequence ID" value="EFJ14917"/>
    <property type="gene ID" value="SELMODRAFT_17327"/>
</dbReference>
<dbReference type="Gene3D" id="1.10.630.10">
    <property type="entry name" value="Cytochrome P450"/>
    <property type="match status" value="1"/>
</dbReference>
<evidence type="ECO:0000256" key="4">
    <source>
        <dbReference type="ARBA" id="ARBA00022989"/>
    </source>
</evidence>
<dbReference type="PANTHER" id="PTHR24298">
    <property type="entry name" value="FLAVONOID 3'-MONOOXYGENASE-RELATED"/>
    <property type="match status" value="1"/>
</dbReference>
<keyword evidence="6" id="KW-0349">Heme</keyword>
<keyword evidence="3 6" id="KW-0479">Metal-binding</keyword>
<evidence type="ECO:0000256" key="6">
    <source>
        <dbReference type="RuleBase" id="RU000461"/>
    </source>
</evidence>
<gene>
    <name evidence="7" type="ORF">SELMODRAFT_17327</name>
</gene>
<evidence type="ECO:0000313" key="8">
    <source>
        <dbReference type="Proteomes" id="UP000001514"/>
    </source>
</evidence>